<evidence type="ECO:0000256" key="5">
    <source>
        <dbReference type="ARBA" id="ARBA00023054"/>
    </source>
</evidence>
<dbReference type="SUPFAM" id="SSF52540">
    <property type="entry name" value="P-loop containing nucleoside triphosphate hydrolases"/>
    <property type="match status" value="1"/>
</dbReference>
<dbReference type="PANTHER" id="PTHR47972">
    <property type="entry name" value="KINESIN-LIKE PROTEIN KLP-3"/>
    <property type="match status" value="1"/>
</dbReference>
<evidence type="ECO:0000256" key="3">
    <source>
        <dbReference type="ARBA" id="ARBA00022741"/>
    </source>
</evidence>
<evidence type="ECO:0000256" key="4">
    <source>
        <dbReference type="ARBA" id="ARBA00022840"/>
    </source>
</evidence>
<feature type="compositionally biased region" description="Polar residues" evidence="8">
    <location>
        <begin position="1023"/>
        <end position="1041"/>
    </location>
</feature>
<dbReference type="PRINTS" id="PR00380">
    <property type="entry name" value="KINESINHEAVY"/>
</dbReference>
<gene>
    <name evidence="11" type="ORF">F2Q70_00023687</name>
</gene>
<proteinExistence type="inferred from homology"/>
<accession>A0A8S9GS38</accession>
<dbReference type="EMBL" id="QGKY02001925">
    <property type="protein sequence ID" value="KAF2549125.1"/>
    <property type="molecule type" value="Genomic_DNA"/>
</dbReference>
<comment type="similarity">
    <text evidence="1">Belongs to the TRAFAC class myosin-kinesin ATPase superfamily. Kinesin family. KIN-14 subfamily.</text>
</comment>
<evidence type="ECO:0000256" key="6">
    <source>
        <dbReference type="ARBA" id="ARBA00023175"/>
    </source>
</evidence>
<dbReference type="FunFam" id="3.40.850.10:FF:000103">
    <property type="entry name" value="Kinesin-like protein KIN-14A"/>
    <property type="match status" value="1"/>
</dbReference>
<dbReference type="SMART" id="SM00033">
    <property type="entry name" value="CH"/>
    <property type="match status" value="2"/>
</dbReference>
<dbReference type="PROSITE" id="PS50067">
    <property type="entry name" value="KINESIN_MOTOR_2"/>
    <property type="match status" value="1"/>
</dbReference>
<keyword evidence="2" id="KW-0493">Microtubule</keyword>
<dbReference type="Pfam" id="PF00307">
    <property type="entry name" value="CH"/>
    <property type="match status" value="2"/>
</dbReference>
<feature type="compositionally biased region" description="Polar residues" evidence="8">
    <location>
        <begin position="1132"/>
        <end position="1166"/>
    </location>
</feature>
<dbReference type="GO" id="GO:0007018">
    <property type="term" value="P:microtubule-based movement"/>
    <property type="evidence" value="ECO:0007669"/>
    <property type="project" value="InterPro"/>
</dbReference>
<protein>
    <recommendedName>
        <fullName evidence="12">Kinesin motor domain-containing protein</fullName>
    </recommendedName>
</protein>
<dbReference type="Gene3D" id="1.10.418.10">
    <property type="entry name" value="Calponin-like domain"/>
    <property type="match status" value="2"/>
</dbReference>
<feature type="compositionally biased region" description="Basic and acidic residues" evidence="8">
    <location>
        <begin position="1013"/>
        <end position="1022"/>
    </location>
</feature>
<feature type="domain" description="Calponin-homology (CH)" evidence="9">
    <location>
        <begin position="23"/>
        <end position="147"/>
    </location>
</feature>
<evidence type="ECO:0000313" key="11">
    <source>
        <dbReference type="EMBL" id="KAF2549125.1"/>
    </source>
</evidence>
<dbReference type="InterPro" id="IPR001715">
    <property type="entry name" value="CH_dom"/>
</dbReference>
<dbReference type="SMART" id="SM00129">
    <property type="entry name" value="KISc"/>
    <property type="match status" value="1"/>
</dbReference>
<dbReference type="InterPro" id="IPR027640">
    <property type="entry name" value="Kinesin-like_fam"/>
</dbReference>
<evidence type="ECO:0000256" key="8">
    <source>
        <dbReference type="SAM" id="MobiDB-lite"/>
    </source>
</evidence>
<dbReference type="AlphaFoldDB" id="A0A8S9GS38"/>
<reference evidence="11" key="1">
    <citation type="submission" date="2019-12" db="EMBL/GenBank/DDBJ databases">
        <title>Genome sequencing and annotation of Brassica cretica.</title>
        <authorList>
            <person name="Studholme D.J."/>
            <person name="Sarris P.F."/>
        </authorList>
    </citation>
    <scope>NUCLEOTIDE SEQUENCE</scope>
    <source>
        <strain evidence="11">PFS-102/07</strain>
        <tissue evidence="11">Leaf</tissue>
    </source>
</reference>
<dbReference type="InterPro" id="IPR001752">
    <property type="entry name" value="Kinesin_motor_dom"/>
</dbReference>
<evidence type="ECO:0000256" key="2">
    <source>
        <dbReference type="ARBA" id="ARBA00022701"/>
    </source>
</evidence>
<dbReference type="GO" id="GO:0005524">
    <property type="term" value="F:ATP binding"/>
    <property type="evidence" value="ECO:0007669"/>
    <property type="project" value="UniProtKB-UniRule"/>
</dbReference>
<feature type="domain" description="Calponin-homology (CH)" evidence="9">
    <location>
        <begin position="243"/>
        <end position="367"/>
    </location>
</feature>
<evidence type="ECO:0000259" key="10">
    <source>
        <dbReference type="PROSITE" id="PS50067"/>
    </source>
</evidence>
<feature type="region of interest" description="Disordered" evidence="8">
    <location>
        <begin position="1132"/>
        <end position="1213"/>
    </location>
</feature>
<dbReference type="CDD" id="cd21203">
    <property type="entry name" value="CH_AtKIN14-like"/>
    <property type="match status" value="1"/>
</dbReference>
<feature type="region of interest" description="Disordered" evidence="8">
    <location>
        <begin position="985"/>
        <end position="1041"/>
    </location>
</feature>
<dbReference type="Pfam" id="PF00225">
    <property type="entry name" value="Kinesin"/>
    <property type="match status" value="1"/>
</dbReference>
<keyword evidence="5" id="KW-0175">Coiled coil</keyword>
<feature type="binding site" evidence="7">
    <location>
        <begin position="665"/>
        <end position="672"/>
    </location>
    <ligand>
        <name>ATP</name>
        <dbReference type="ChEBI" id="CHEBI:30616"/>
    </ligand>
</feature>
<name>A0A8S9GS38_BRACR</name>
<feature type="compositionally biased region" description="Low complexity" evidence="8">
    <location>
        <begin position="238"/>
        <end position="256"/>
    </location>
</feature>
<keyword evidence="3 7" id="KW-0547">Nucleotide-binding</keyword>
<organism evidence="11">
    <name type="scientific">Brassica cretica</name>
    <name type="common">Mustard</name>
    <dbReference type="NCBI Taxonomy" id="69181"/>
    <lineage>
        <taxon>Eukaryota</taxon>
        <taxon>Viridiplantae</taxon>
        <taxon>Streptophyta</taxon>
        <taxon>Embryophyta</taxon>
        <taxon>Tracheophyta</taxon>
        <taxon>Spermatophyta</taxon>
        <taxon>Magnoliopsida</taxon>
        <taxon>eudicotyledons</taxon>
        <taxon>Gunneridae</taxon>
        <taxon>Pentapetalae</taxon>
        <taxon>rosids</taxon>
        <taxon>malvids</taxon>
        <taxon>Brassicales</taxon>
        <taxon>Brassicaceae</taxon>
        <taxon>Brassiceae</taxon>
        <taxon>Brassica</taxon>
    </lineage>
</organism>
<dbReference type="FunFam" id="1.10.418.10:FF:000073">
    <property type="entry name" value="Kinesin-like protein KIN-14L"/>
    <property type="match status" value="2"/>
</dbReference>
<evidence type="ECO:0008006" key="12">
    <source>
        <dbReference type="Google" id="ProtNLM"/>
    </source>
</evidence>
<feature type="domain" description="Kinesin motor" evidence="10">
    <location>
        <begin position="583"/>
        <end position="912"/>
    </location>
</feature>
<evidence type="ECO:0000256" key="7">
    <source>
        <dbReference type="PROSITE-ProRule" id="PRU00283"/>
    </source>
</evidence>
<comment type="caution">
    <text evidence="11">The sequence shown here is derived from an EMBL/GenBank/DDBJ whole genome shotgun (WGS) entry which is preliminary data.</text>
</comment>
<sequence length="1213" mass="135149">MTSAIATGLHEFHLASRRAEEAASRRFQAVQWLQSVVGQLGISDQPSEKEFVSCLRNGMVLCNAINKIHPGAVSKVVESYSHMQSFTREYQLPQAYQYFENVRNFLVALEQLRLPGFQASDLEKDNLEAGSVSKVVDCILGLKAYHECKMTSSGNGLYKHVKTPTFQLSATKVLPVSASKTSRHLDRNDRVDGESDQLKVIAKLVADHIFNSKENIDENLISLENGNEASRAGPYHVASPTASQAPSPAASQASSQVGQLGISDQPSEKEFVSCLRNGMVLCNAINKIHPGAVSKVVESYSHMQSFTREYQLPQAYQYFENVRNFLVALEQLRLPGFQASDLEKDNLEAGSVSKVVDCILGLKAYHECKMTSSGNGLYKHVKTPTFQLSATKVLPVSASKTSRHLDRNDRVDGESDQLKVIAKLVADHIFNSKENIDENLISLENGNENSIVNFQKIISRFPELQSIFKNLLNEGTPKPSDVKPMPLEELPVGEEDKSRTSLLHTTKYNHKRLLKTQENELAVLKTLFIQTKQDFKEFQAHLQRDLMELGNQMQEMSSAAQGYYKVVEENRKLYNMVQDLKGNIRVFCRVRPIFNSEMRGVIDYIGKDGSLFVLDPSKPQKDARKTFQFNQVFAPTATQDDVFRETQPLIRSVMDGYNVCIFAYGQTGSGKTYTMSGPPGRSATEMGINYLALNDLFLICDKRKDMMTYEIYVQMVEIYNEQVRDLLAENSSCTKYPFMTAETLNFLDDGLSLPDATMHSVNSTMDVLRLMEAGEVNRAVSSTSMNNRSSRSHSIFMVHVRGKDTSGGTIRSCLHLVDLAGSERVDKSEVTGDRLKEAQYINKSLSCLGDVIYALAQKNSHIPYRNSKLTLLLQDALGGQAKTLMFAHLSPEEDSFGETISTLKFAQRVSTVELGVARAHKETREVMHLKEQIESLKKALGSGEWNSVSYSGAKEIKSPLSRPIPTTERTPPRLRRLSIENCSNTKANLEDRKGVKSPLASRRAQRLSMEGPRSCKKEENSKGDSNTEVQQVKSPLSPPVSSYRTRAVKVDGRTSIPQLQLLQTPVKEDPRNEIQFISVDSRTNGKSSHIRKSLRTIGKLINGSEKRYEHDLSYYASAGLLKTFLLHRKENIPTNPRSPLGVSNNFSGVKSPHTTNAKTLRRQSLTGVMPSGPERSRRSSIGGNPIENAESGARTAKTPPPVRSSSKIGKKRT</sequence>
<dbReference type="GO" id="GO:0008017">
    <property type="term" value="F:microtubule binding"/>
    <property type="evidence" value="ECO:0007669"/>
    <property type="project" value="InterPro"/>
</dbReference>
<dbReference type="GO" id="GO:0003777">
    <property type="term" value="F:microtubule motor activity"/>
    <property type="evidence" value="ECO:0007669"/>
    <property type="project" value="InterPro"/>
</dbReference>
<dbReference type="PANTHER" id="PTHR47972:SF4">
    <property type="entry name" value="KINESIN-LIKE PROTEIN KIN-14L"/>
    <property type="match status" value="1"/>
</dbReference>
<evidence type="ECO:0000259" key="9">
    <source>
        <dbReference type="PROSITE" id="PS50021"/>
    </source>
</evidence>
<keyword evidence="6 7" id="KW-0505">Motor protein</keyword>
<evidence type="ECO:0000256" key="1">
    <source>
        <dbReference type="ARBA" id="ARBA00010899"/>
    </source>
</evidence>
<dbReference type="InterPro" id="IPR027417">
    <property type="entry name" value="P-loop_NTPase"/>
</dbReference>
<dbReference type="PROSITE" id="PS50021">
    <property type="entry name" value="CH"/>
    <property type="match status" value="2"/>
</dbReference>
<dbReference type="Gene3D" id="3.40.850.10">
    <property type="entry name" value="Kinesin motor domain"/>
    <property type="match status" value="1"/>
</dbReference>
<keyword evidence="4 7" id="KW-0067">ATP-binding</keyword>
<dbReference type="SUPFAM" id="SSF47576">
    <property type="entry name" value="Calponin-homology domain, CH-domain"/>
    <property type="match status" value="2"/>
</dbReference>
<dbReference type="GO" id="GO:0005874">
    <property type="term" value="C:microtubule"/>
    <property type="evidence" value="ECO:0007669"/>
    <property type="project" value="UniProtKB-KW"/>
</dbReference>
<dbReference type="InterPro" id="IPR036961">
    <property type="entry name" value="Kinesin_motor_dom_sf"/>
</dbReference>
<feature type="region of interest" description="Disordered" evidence="8">
    <location>
        <begin position="231"/>
        <end position="260"/>
    </location>
</feature>
<dbReference type="InterPro" id="IPR036872">
    <property type="entry name" value="CH_dom_sf"/>
</dbReference>